<reference evidence="3 4" key="1">
    <citation type="journal article" date="2019" name="Int. J. Syst. Evol. Microbiol.">
        <title>The Global Catalogue of Microorganisms (GCM) 10K type strain sequencing project: providing services to taxonomists for standard genome sequencing and annotation.</title>
        <authorList>
            <consortium name="The Broad Institute Genomics Platform"/>
            <consortium name="The Broad Institute Genome Sequencing Center for Infectious Disease"/>
            <person name="Wu L."/>
            <person name="Ma J."/>
        </authorList>
    </citation>
    <scope>NUCLEOTIDE SEQUENCE [LARGE SCALE GENOMIC DNA]</scope>
    <source>
        <strain evidence="3 4">JCM 9383</strain>
    </source>
</reference>
<dbReference type="Proteomes" id="UP001500979">
    <property type="component" value="Unassembled WGS sequence"/>
</dbReference>
<dbReference type="Gene3D" id="1.25.40.10">
    <property type="entry name" value="Tetratricopeptide repeat domain"/>
    <property type="match status" value="2"/>
</dbReference>
<gene>
    <name evidence="3" type="ORF">GCM10010470_51130</name>
</gene>
<protein>
    <submittedName>
        <fullName evidence="3">CHAT domain-containing protein</fullName>
    </submittedName>
</protein>
<evidence type="ECO:0000313" key="4">
    <source>
        <dbReference type="Proteomes" id="UP001500979"/>
    </source>
</evidence>
<dbReference type="Pfam" id="PF12770">
    <property type="entry name" value="CHAT"/>
    <property type="match status" value="1"/>
</dbReference>
<feature type="domain" description="CHAT" evidence="2">
    <location>
        <begin position="794"/>
        <end position="1067"/>
    </location>
</feature>
<feature type="compositionally biased region" description="Basic and acidic residues" evidence="1">
    <location>
        <begin position="56"/>
        <end position="79"/>
    </location>
</feature>
<sequence length="1068" mass="115384">MTDDAGRQSDRFRGLQRWAGGQGRADTGSGWFSDAEAGGDQPEAPRAHSQQPEQQRAPEQRNPEQRTSEQRNPEQRTPEQRYADAIAAMNRIVTTLDFEPLPWVTEVFRATAGALHEKDPARAGVLNNLGSASQLTHLRSGDPADLDDAVSYYRAAASTARSDDTDLVLYRCNLALALTDRATKTGNAEDATESAAIARQAVDETPQKDQRRVMALIRLGNALKLHARLADDPASDNESINVFRAAVRGSSGGEAASELMVSLGGALLRRYERAGAVEDLDEGISHLSSGAGSMPDSEPRRAALCHLASALRLRFRHNGDLADLHSAISELIGVLGVLEPGHPLLGKAVWNLAVTVVEHVDSTGEPSQLRRVLRPITPAVRGMSRDDADRAVALAGYGALLRRHFLHGAEAAVIDAAVRAAEAAAEAAGSGARCPVLNSLGTTLVTRYEHNSAPADLTRAEEVAREAIDLASRENRPQHPALSLLGLVTMHRFRQTSKTVDLEAAIDLFDQALNAMPEDAPARAAVAAHLGRAVQTLHQRSGRRKLYRWARRILTEAAAQATAPADQRLRAAILCGRLAAQAQRWAEAQESFGTAVELLPLVTRGKRVVASPAVQQRWALVAADAAACALENGEPERAVELLEHGRSAILADFLPTGGELGELHRSHPDLADEAVRLRRLLDRGEEEPALAESSDGDRQRLTTAWAALVDEIRAVPGHRNHLRPTPFQELAPAGADGAVVLVNLSRYRSDALVVFGGRVLTVPLTKAAPEFAAMQAENALTAVQDQTSQPLAEVLDWLWHNLTRPVLDRMGYLGTPGAGQRWPRIWWAAVGAAAFLPLHAAASLSGDCALERVVSSYTPTLSCLLRAKQRPHPENGIPLVAAGSQERVARELPQQNQILAQHWPRAEIRSMESTTPNEMLRLIPEHPWLHVCENSTQYPAQPAAALVLDREPPHRSLGVVELGQLTLDEAEFCYLGQTATAADTPSAAAVNLAESLGFAGYNHVVGTLWEVDEDVATEVHAEVYETVFGAEDGGTDHSAYALHEAARRLRHQAPDNPERWSAHVHVGP</sequence>
<dbReference type="RefSeq" id="WP_344683852.1">
    <property type="nucleotide sequence ID" value="NZ_BAAAUX010000020.1"/>
</dbReference>
<dbReference type="EMBL" id="BAAAUX010000020">
    <property type="protein sequence ID" value="GAA2809663.1"/>
    <property type="molecule type" value="Genomic_DNA"/>
</dbReference>
<evidence type="ECO:0000256" key="1">
    <source>
        <dbReference type="SAM" id="MobiDB-lite"/>
    </source>
</evidence>
<name>A0ABN3VKF9_9PSEU</name>
<keyword evidence="4" id="KW-1185">Reference proteome</keyword>
<evidence type="ECO:0000259" key="2">
    <source>
        <dbReference type="Pfam" id="PF12770"/>
    </source>
</evidence>
<dbReference type="InterPro" id="IPR011990">
    <property type="entry name" value="TPR-like_helical_dom_sf"/>
</dbReference>
<feature type="region of interest" description="Disordered" evidence="1">
    <location>
        <begin position="1"/>
        <end position="79"/>
    </location>
</feature>
<organism evidence="3 4">
    <name type="scientific">Saccharopolyspora taberi</name>
    <dbReference type="NCBI Taxonomy" id="60895"/>
    <lineage>
        <taxon>Bacteria</taxon>
        <taxon>Bacillati</taxon>
        <taxon>Actinomycetota</taxon>
        <taxon>Actinomycetes</taxon>
        <taxon>Pseudonocardiales</taxon>
        <taxon>Pseudonocardiaceae</taxon>
        <taxon>Saccharopolyspora</taxon>
    </lineage>
</organism>
<comment type="caution">
    <text evidence="3">The sequence shown here is derived from an EMBL/GenBank/DDBJ whole genome shotgun (WGS) entry which is preliminary data.</text>
</comment>
<dbReference type="InterPro" id="IPR024983">
    <property type="entry name" value="CHAT_dom"/>
</dbReference>
<proteinExistence type="predicted"/>
<accession>A0ABN3VKF9</accession>
<feature type="compositionally biased region" description="Basic and acidic residues" evidence="1">
    <location>
        <begin position="1"/>
        <end position="13"/>
    </location>
</feature>
<evidence type="ECO:0000313" key="3">
    <source>
        <dbReference type="EMBL" id="GAA2809663.1"/>
    </source>
</evidence>